<dbReference type="Gene3D" id="1.25.40.10">
    <property type="entry name" value="Tetratricopeptide repeat domain"/>
    <property type="match status" value="2"/>
</dbReference>
<evidence type="ECO:0000256" key="2">
    <source>
        <dbReference type="SAM" id="Coils"/>
    </source>
</evidence>
<dbReference type="Pfam" id="PF24883">
    <property type="entry name" value="NPHP3_N"/>
    <property type="match status" value="1"/>
</dbReference>
<feature type="region of interest" description="Disordered" evidence="3">
    <location>
        <begin position="1001"/>
        <end position="1020"/>
    </location>
</feature>
<feature type="domain" description="Nephrocystin 3-like N-terminal" evidence="5">
    <location>
        <begin position="264"/>
        <end position="389"/>
    </location>
</feature>
<dbReference type="InterPro" id="IPR056884">
    <property type="entry name" value="NPHP3-like_N"/>
</dbReference>
<evidence type="ECO:0000259" key="4">
    <source>
        <dbReference type="Pfam" id="PF12770"/>
    </source>
</evidence>
<proteinExistence type="predicted"/>
<name>A0AAD7D9P7_MYCRO</name>
<dbReference type="PANTHER" id="PTHR10039:SF17">
    <property type="entry name" value="FUNGAL STAND N-TERMINAL GOODBYE DOMAIN-CONTAINING PROTEIN-RELATED"/>
    <property type="match status" value="1"/>
</dbReference>
<accession>A0AAD7D9P7</accession>
<keyword evidence="2" id="KW-0175">Coiled coil</keyword>
<evidence type="ECO:0000259" key="5">
    <source>
        <dbReference type="Pfam" id="PF24883"/>
    </source>
</evidence>
<keyword evidence="1" id="KW-0677">Repeat</keyword>
<dbReference type="EMBL" id="JARKIE010000099">
    <property type="protein sequence ID" value="KAJ7686101.1"/>
    <property type="molecule type" value="Genomic_DNA"/>
</dbReference>
<evidence type="ECO:0008006" key="8">
    <source>
        <dbReference type="Google" id="ProtNLM"/>
    </source>
</evidence>
<dbReference type="InterPro" id="IPR024983">
    <property type="entry name" value="CHAT_dom"/>
</dbReference>
<dbReference type="Pfam" id="PF12770">
    <property type="entry name" value="CHAT"/>
    <property type="match status" value="1"/>
</dbReference>
<evidence type="ECO:0000256" key="1">
    <source>
        <dbReference type="ARBA" id="ARBA00022737"/>
    </source>
</evidence>
<dbReference type="InterPro" id="IPR011990">
    <property type="entry name" value="TPR-like_helical_dom_sf"/>
</dbReference>
<evidence type="ECO:0000256" key="3">
    <source>
        <dbReference type="SAM" id="MobiDB-lite"/>
    </source>
</evidence>
<feature type="domain" description="CHAT" evidence="4">
    <location>
        <begin position="1340"/>
        <end position="1475"/>
    </location>
</feature>
<dbReference type="PANTHER" id="PTHR10039">
    <property type="entry name" value="AMELOGENIN"/>
    <property type="match status" value="1"/>
</dbReference>
<protein>
    <recommendedName>
        <fullName evidence="8">NACHT domain-containing protein</fullName>
    </recommendedName>
</protein>
<evidence type="ECO:0000313" key="6">
    <source>
        <dbReference type="EMBL" id="KAJ7686101.1"/>
    </source>
</evidence>
<feature type="coiled-coil region" evidence="2">
    <location>
        <begin position="190"/>
        <end position="224"/>
    </location>
</feature>
<feature type="compositionally biased region" description="Polar residues" evidence="3">
    <location>
        <begin position="1005"/>
        <end position="1015"/>
    </location>
</feature>
<evidence type="ECO:0000313" key="7">
    <source>
        <dbReference type="Proteomes" id="UP001221757"/>
    </source>
</evidence>
<keyword evidence="7" id="KW-1185">Reference proteome</keyword>
<sequence length="1482" mass="167385">MATTSITPPWNTWALDKPFLADLDKWIKANPETKLGTVLDKVCDGIESGKDLISLIPDSPFPARSLIQGLGGLVKLGNAIRKAKSAALKFAKRIVGWIEDLLKAFREGNMEQFTMKTWHNLDSVRVLVDEICQWAKARLEDRWWSRNTHKFTVESEIQEFQSQLDDATGRFMQLSMINLSTAQDLLAKGNVLVLEEIEKAHVEIKKAREEIDEVLGEIKGLSADVREKRLQEQYLVDLAFIQKELAPYIASNSAYREQGKEFLIKNWVSDFSKEAPHFLWLTGEPGSGKDLKDSNCLWAELFINRNYLNTTNSKFFFPSIAVQLAKRSPEVAHAKPSLVDEFFVKPLSSASRANPLKAIVVVVDALDEYDAENLPIHLAENVKVLISSREEDVIRASWAAAPDTKHLSVGTIDRSSIEDVAFFLRGQIRRIVDENELDAWPGEKNMQKLCLQASGLFIWATTAIKYIRSQIRTFGLECLDDVLDQLNMKGMGDINLLYGTILEKMYSGESDPWAFETFRRVVGAIVALNTPFSLGTLEKILDLRRMDTHRPVDVTHFVQRFRTVLVVGTNKITRETIPRLHKSFFEFVTSTNIRSDLRVSSLLSHKELAPKCLAHSSNVGDTYFHAARSSYQWIVEHLPDTAPDIPAYLICFGDLEYSNYEHCGELDSLDTSISVVTRLVQLNADQDPGKHQYLSKLGTLYHFRYQRLGDQHDLDASVTIRREVVALTAVEHPDQPGHLWSLAVSIRDRYKRLGDVTDLEEALAIIQETVTLTPEWHLNFPGRLQSLADVFRDKYRRLGDLEDLETSLQTIQRALDLTPTGHPDKPGYLRSLAISTGDRYQTFGHVQDLEAALKFIHEAVDLTPEQHAELPCHLQCLADLCADKYRRLGDLMDLETSIQTIRQALDLTPESHPDLPGRFRTLAASLRDRYQRLGDWEDLNSALQLLRQAVDLTPRDHPDLPGYLRSLAVSIGDRYQRTQDLQSLEQTRNIAEEAVALIPEETSRSTRISPNSGSSIRGHPNRPRYLQSLAEVFGDRYKKLGDPTDLEAAMESIREAVLLIPEGHPNKSGYLQSLARFYGEKYKISGDFQDLDIAFSILKYSFTMCNACPVMAWEEAMAWAALAKEHKPSELLPSYFAAFDLLPEILWIGNSSEACQDARKRIKLTQATSDVIKTCLDLSHPQLAVEFLEKGLTTTFEQLQQLKTNFDALPEAFAERFRQLSWKIYAGVSDIKSLATKRNSLLTEIHKLAGFESFLCPKPYSDMCQASQNGPVVILNSHKDHCDAIVLLNPVSDPLRILLPDGVFEWLENQRSALDHGLRYHVRLGIFREEAETQSSLEDVLTWLWENVVIYVYQALESHSISNGRLWWLPTGAFKGLPLHAAVKSDQFIQSYTSSLESLLAANSERPCNPPLRLGVVGTLAQMSHSLPGVDQEVNTIMAIVGEENAQYLIGNEGTVEAMKLQLRECSWIHIAGDGKQDRIEL</sequence>
<gene>
    <name evidence="6" type="ORF">B0H17DRAFT_1072702</name>
</gene>
<dbReference type="Proteomes" id="UP001221757">
    <property type="component" value="Unassembled WGS sequence"/>
</dbReference>
<organism evidence="6 7">
    <name type="scientific">Mycena rosella</name>
    <name type="common">Pink bonnet</name>
    <name type="synonym">Agaricus rosellus</name>
    <dbReference type="NCBI Taxonomy" id="1033263"/>
    <lineage>
        <taxon>Eukaryota</taxon>
        <taxon>Fungi</taxon>
        <taxon>Dikarya</taxon>
        <taxon>Basidiomycota</taxon>
        <taxon>Agaricomycotina</taxon>
        <taxon>Agaricomycetes</taxon>
        <taxon>Agaricomycetidae</taxon>
        <taxon>Agaricales</taxon>
        <taxon>Marasmiineae</taxon>
        <taxon>Mycenaceae</taxon>
        <taxon>Mycena</taxon>
    </lineage>
</organism>
<reference evidence="6" key="1">
    <citation type="submission" date="2023-03" db="EMBL/GenBank/DDBJ databases">
        <title>Massive genome expansion in bonnet fungi (Mycena s.s.) driven by repeated elements and novel gene families across ecological guilds.</title>
        <authorList>
            <consortium name="Lawrence Berkeley National Laboratory"/>
            <person name="Harder C.B."/>
            <person name="Miyauchi S."/>
            <person name="Viragh M."/>
            <person name="Kuo A."/>
            <person name="Thoen E."/>
            <person name="Andreopoulos B."/>
            <person name="Lu D."/>
            <person name="Skrede I."/>
            <person name="Drula E."/>
            <person name="Henrissat B."/>
            <person name="Morin E."/>
            <person name="Kohler A."/>
            <person name="Barry K."/>
            <person name="LaButti K."/>
            <person name="Morin E."/>
            <person name="Salamov A."/>
            <person name="Lipzen A."/>
            <person name="Mereny Z."/>
            <person name="Hegedus B."/>
            <person name="Baldrian P."/>
            <person name="Stursova M."/>
            <person name="Weitz H."/>
            <person name="Taylor A."/>
            <person name="Grigoriev I.V."/>
            <person name="Nagy L.G."/>
            <person name="Martin F."/>
            <person name="Kauserud H."/>
        </authorList>
    </citation>
    <scope>NUCLEOTIDE SEQUENCE</scope>
    <source>
        <strain evidence="6">CBHHK067</strain>
    </source>
</reference>
<comment type="caution">
    <text evidence="6">The sequence shown here is derived from an EMBL/GenBank/DDBJ whole genome shotgun (WGS) entry which is preliminary data.</text>
</comment>